<dbReference type="InterPro" id="IPR011989">
    <property type="entry name" value="ARM-like"/>
</dbReference>
<organism evidence="7 8">
    <name type="scientific">Tetraparma gracilis</name>
    <dbReference type="NCBI Taxonomy" id="2962635"/>
    <lineage>
        <taxon>Eukaryota</taxon>
        <taxon>Sar</taxon>
        <taxon>Stramenopiles</taxon>
        <taxon>Ochrophyta</taxon>
        <taxon>Bolidophyceae</taxon>
        <taxon>Parmales</taxon>
        <taxon>Triparmaceae</taxon>
        <taxon>Tetraparma</taxon>
    </lineage>
</organism>
<evidence type="ECO:0000256" key="4">
    <source>
        <dbReference type="ARBA" id="ARBA00023054"/>
    </source>
</evidence>
<name>A0ABQ6MLD3_9STRA</name>
<evidence type="ECO:0000256" key="2">
    <source>
        <dbReference type="ARBA" id="ARBA00022553"/>
    </source>
</evidence>
<protein>
    <recommendedName>
        <fullName evidence="6">Beta-catenin-like protein 1 N-terminal domain-containing protein</fullName>
    </recommendedName>
</protein>
<keyword evidence="5" id="KW-0539">Nucleus</keyword>
<evidence type="ECO:0000256" key="1">
    <source>
        <dbReference type="ARBA" id="ARBA00004123"/>
    </source>
</evidence>
<accession>A0ABQ6MLD3</accession>
<dbReference type="Proteomes" id="UP001165060">
    <property type="component" value="Unassembled WGS sequence"/>
</dbReference>
<reference evidence="7 8" key="1">
    <citation type="journal article" date="2023" name="Commun. Biol.">
        <title>Genome analysis of Parmales, the sister group of diatoms, reveals the evolutionary specialization of diatoms from phago-mixotrophs to photoautotrophs.</title>
        <authorList>
            <person name="Ban H."/>
            <person name="Sato S."/>
            <person name="Yoshikawa S."/>
            <person name="Yamada K."/>
            <person name="Nakamura Y."/>
            <person name="Ichinomiya M."/>
            <person name="Sato N."/>
            <person name="Blanc-Mathieu R."/>
            <person name="Endo H."/>
            <person name="Kuwata A."/>
            <person name="Ogata H."/>
        </authorList>
    </citation>
    <scope>NUCLEOTIDE SEQUENCE [LARGE SCALE GENOMIC DNA]</scope>
</reference>
<feature type="non-terminal residue" evidence="7">
    <location>
        <position position="1"/>
    </location>
</feature>
<proteinExistence type="predicted"/>
<dbReference type="InterPro" id="IPR039678">
    <property type="entry name" value="CTNNBL1"/>
</dbReference>
<evidence type="ECO:0000313" key="8">
    <source>
        <dbReference type="Proteomes" id="UP001165060"/>
    </source>
</evidence>
<keyword evidence="4" id="KW-0175">Coiled coil</keyword>
<sequence>ELGVWSSLVGLAVHENADVAAAALTAAADMLDVDECLKAGRCPLARRVLEDGAAPVLALNLFRFQGGDEEDEAGVGATLALFEALLDLANAGLLPPVPPLLLETPLPSFLLSRIAAPPRETPAQHESNRLQCAELLSELSLAASADPALAEAFVLSALPAHESLAKSGAYEPKAGTLDGVELILVSLAAYRAKDPATAQKVELVENLFAVLEASLLLAQPAVAAAFDKAEAVPLLLMMARSGLHCGAGALRVLAAAVTTPGRASEVVKGGGIKSAFAVFMQARGKAPRPAKCTAAGRELPKDRASKAHRRAAGERRAWARAVEAAAVNVLYALSRNLSAASPDDALARFVGKFTEGEGDKCDRLVELALKYDERARAAELKFLRSEEADEVEEEDVAMLALSAKLGGGGDLFHRLGAVAALVCSESKSCHARILEQLRTLGSGITLVRDAVKEFGSLLDEGEEKSRLEGLLENI</sequence>
<dbReference type="InterPro" id="IPR013180">
    <property type="entry name" value="CTNNBL1_N"/>
</dbReference>
<keyword evidence="3" id="KW-0677">Repeat</keyword>
<keyword evidence="2" id="KW-0597">Phosphoprotein</keyword>
<comment type="caution">
    <text evidence="7">The sequence shown here is derived from an EMBL/GenBank/DDBJ whole genome shotgun (WGS) entry which is preliminary data.</text>
</comment>
<dbReference type="PANTHER" id="PTHR14978:SF0">
    <property type="entry name" value="BETA-CATENIN-LIKE PROTEIN 1"/>
    <property type="match status" value="1"/>
</dbReference>
<comment type="subcellular location">
    <subcellularLocation>
        <location evidence="1">Nucleus</location>
    </subcellularLocation>
</comment>
<keyword evidence="8" id="KW-1185">Reference proteome</keyword>
<evidence type="ECO:0000313" key="7">
    <source>
        <dbReference type="EMBL" id="GMI27967.1"/>
    </source>
</evidence>
<gene>
    <name evidence="7" type="ORF">TeGR_g8362</name>
</gene>
<dbReference type="Pfam" id="PF08216">
    <property type="entry name" value="CTNNBL"/>
    <property type="match status" value="1"/>
</dbReference>
<dbReference type="Gene3D" id="1.25.10.10">
    <property type="entry name" value="Leucine-rich Repeat Variant"/>
    <property type="match status" value="1"/>
</dbReference>
<evidence type="ECO:0000256" key="3">
    <source>
        <dbReference type="ARBA" id="ARBA00022737"/>
    </source>
</evidence>
<evidence type="ECO:0000259" key="6">
    <source>
        <dbReference type="Pfam" id="PF08216"/>
    </source>
</evidence>
<dbReference type="PANTHER" id="PTHR14978">
    <property type="entry name" value="BETA-CATENIN-LIKE PROTEIN 1 NUCLEAR ASSOCIATED PROTEIN"/>
    <property type="match status" value="1"/>
</dbReference>
<evidence type="ECO:0000256" key="5">
    <source>
        <dbReference type="ARBA" id="ARBA00023242"/>
    </source>
</evidence>
<dbReference type="EMBL" id="BRYB01004248">
    <property type="protein sequence ID" value="GMI27967.1"/>
    <property type="molecule type" value="Genomic_DNA"/>
</dbReference>
<feature type="domain" description="Beta-catenin-like protein 1 N-terminal" evidence="6">
    <location>
        <begin position="2"/>
        <end position="449"/>
    </location>
</feature>